<gene>
    <name evidence="5" type="ORF">GH723_13305</name>
</gene>
<dbReference type="RefSeq" id="WP_153760102.1">
    <property type="nucleotide sequence ID" value="NZ_CP045851.1"/>
</dbReference>
<comment type="similarity">
    <text evidence="1">Belongs to the Gfo/Idh/MocA family.</text>
</comment>
<dbReference type="InterPro" id="IPR051317">
    <property type="entry name" value="Gfo/Idh/MocA_oxidoreduct"/>
</dbReference>
<evidence type="ECO:0000313" key="6">
    <source>
        <dbReference type="Proteomes" id="UP000334019"/>
    </source>
</evidence>
<protein>
    <submittedName>
        <fullName evidence="5">Gfo/Idh/MocA family oxidoreductase</fullName>
    </submittedName>
</protein>
<dbReference type="GO" id="GO:0000166">
    <property type="term" value="F:nucleotide binding"/>
    <property type="evidence" value="ECO:0007669"/>
    <property type="project" value="InterPro"/>
</dbReference>
<proteinExistence type="inferred from homology"/>
<dbReference type="Gene3D" id="3.30.360.10">
    <property type="entry name" value="Dihydrodipicolinate Reductase, domain 2"/>
    <property type="match status" value="1"/>
</dbReference>
<evidence type="ECO:0000313" key="5">
    <source>
        <dbReference type="EMBL" id="QGG95996.1"/>
    </source>
</evidence>
<dbReference type="KEGG" id="atq:GH723_13305"/>
<organism evidence="5 6">
    <name type="scientific">Actinomarinicola tropica</name>
    <dbReference type="NCBI Taxonomy" id="2789776"/>
    <lineage>
        <taxon>Bacteria</taxon>
        <taxon>Bacillati</taxon>
        <taxon>Actinomycetota</taxon>
        <taxon>Acidimicrobiia</taxon>
        <taxon>Acidimicrobiales</taxon>
        <taxon>Iamiaceae</taxon>
        <taxon>Actinomarinicola</taxon>
    </lineage>
</organism>
<sequence>MTAPRPSGRLRAGVIGCGAIAHEHLRHLRGSSRAELVAVCDRSNATARFAQETYGAPHRHLDHRAMLEAENLDVVHVLTPPQTHPDIVRDALDAGAHVLCEKPLAPTCAVTEDLLAHAAAADRRLVESQNLRWNDPVLAVDELIRAGRLGAVRDVEVSLTLDLTAGPFGDLNLSGPGVALPGGAVHDFLPHLSYLFLLLAGSSAVDDVVGHLVNASGNARVGFDQLDALVRAGEVRGRLRVASDVAPDTFRLRVLGTEASVETDLYNPYLRFEGRTTGVGGPIAQLRSGTRIAGASVANLLDKVRQHSTYHGLPRMIDALHDALRDGTEPPIAPEQIVATARLTDQLVALAEVGR</sequence>
<dbReference type="PANTHER" id="PTHR43708:SF5">
    <property type="entry name" value="CONSERVED EXPRESSED OXIDOREDUCTASE (EUROFUNG)-RELATED"/>
    <property type="match status" value="1"/>
</dbReference>
<evidence type="ECO:0000259" key="4">
    <source>
        <dbReference type="Pfam" id="PF22725"/>
    </source>
</evidence>
<dbReference type="InterPro" id="IPR036291">
    <property type="entry name" value="NAD(P)-bd_dom_sf"/>
</dbReference>
<dbReference type="Pfam" id="PF01408">
    <property type="entry name" value="GFO_IDH_MocA"/>
    <property type="match status" value="1"/>
</dbReference>
<dbReference type="AlphaFoldDB" id="A0A5Q2RNK0"/>
<dbReference type="SUPFAM" id="SSF55347">
    <property type="entry name" value="Glyceraldehyde-3-phosphate dehydrogenase-like, C-terminal domain"/>
    <property type="match status" value="1"/>
</dbReference>
<dbReference type="SUPFAM" id="SSF51735">
    <property type="entry name" value="NAD(P)-binding Rossmann-fold domains"/>
    <property type="match status" value="1"/>
</dbReference>
<keyword evidence="6" id="KW-1185">Reference proteome</keyword>
<evidence type="ECO:0000256" key="2">
    <source>
        <dbReference type="ARBA" id="ARBA00023002"/>
    </source>
</evidence>
<reference evidence="5 6" key="1">
    <citation type="submission" date="2019-11" db="EMBL/GenBank/DDBJ databases">
        <authorList>
            <person name="He Y."/>
        </authorList>
    </citation>
    <scope>NUCLEOTIDE SEQUENCE [LARGE SCALE GENOMIC DNA]</scope>
    <source>
        <strain evidence="5 6">SCSIO 58843</strain>
    </source>
</reference>
<feature type="domain" description="Gfo/Idh/MocA-like oxidoreductase N-terminal" evidence="3">
    <location>
        <begin position="10"/>
        <end position="125"/>
    </location>
</feature>
<dbReference type="InterPro" id="IPR000683">
    <property type="entry name" value="Gfo/Idh/MocA-like_OxRdtase_N"/>
</dbReference>
<name>A0A5Q2RNK0_9ACTN</name>
<dbReference type="Pfam" id="PF22725">
    <property type="entry name" value="GFO_IDH_MocA_C3"/>
    <property type="match status" value="1"/>
</dbReference>
<dbReference type="Gene3D" id="3.40.50.720">
    <property type="entry name" value="NAD(P)-binding Rossmann-like Domain"/>
    <property type="match status" value="1"/>
</dbReference>
<dbReference type="EMBL" id="CP045851">
    <property type="protein sequence ID" value="QGG95996.1"/>
    <property type="molecule type" value="Genomic_DNA"/>
</dbReference>
<dbReference type="InterPro" id="IPR055170">
    <property type="entry name" value="GFO_IDH_MocA-like_dom"/>
</dbReference>
<dbReference type="Proteomes" id="UP000334019">
    <property type="component" value="Chromosome"/>
</dbReference>
<evidence type="ECO:0000256" key="1">
    <source>
        <dbReference type="ARBA" id="ARBA00010928"/>
    </source>
</evidence>
<keyword evidence="2" id="KW-0560">Oxidoreductase</keyword>
<evidence type="ECO:0000259" key="3">
    <source>
        <dbReference type="Pfam" id="PF01408"/>
    </source>
</evidence>
<feature type="domain" description="GFO/IDH/MocA-like oxidoreductase" evidence="4">
    <location>
        <begin position="138"/>
        <end position="262"/>
    </location>
</feature>
<dbReference type="PANTHER" id="PTHR43708">
    <property type="entry name" value="CONSERVED EXPRESSED OXIDOREDUCTASE (EUROFUNG)"/>
    <property type="match status" value="1"/>
</dbReference>
<accession>A0A5Q2RNK0</accession>
<dbReference type="GO" id="GO:0016491">
    <property type="term" value="F:oxidoreductase activity"/>
    <property type="evidence" value="ECO:0007669"/>
    <property type="project" value="UniProtKB-KW"/>
</dbReference>